<dbReference type="InterPro" id="IPR001179">
    <property type="entry name" value="PPIase_FKBP_dom"/>
</dbReference>
<comment type="subcellular location">
    <subcellularLocation>
        <location evidence="2">Cytoplasm</location>
    </subcellularLocation>
</comment>
<evidence type="ECO:0000256" key="1">
    <source>
        <dbReference type="ARBA" id="ARBA00000971"/>
    </source>
</evidence>
<evidence type="ECO:0000256" key="4">
    <source>
        <dbReference type="ARBA" id="ARBA00022490"/>
    </source>
</evidence>
<reference evidence="10 11" key="1">
    <citation type="journal article" date="2013" name="Genome Biol.">
        <title>Draft genome of the mountain pine beetle, Dendroctonus ponderosae Hopkins, a major forest pest.</title>
        <authorList>
            <person name="Keeling C.I."/>
            <person name="Yuen M.M."/>
            <person name="Liao N.Y."/>
            <person name="Docking T.R."/>
            <person name="Chan S.K."/>
            <person name="Taylor G.A."/>
            <person name="Palmquist D.L."/>
            <person name="Jackman S.D."/>
            <person name="Nguyen A."/>
            <person name="Li M."/>
            <person name="Henderson H."/>
            <person name="Janes J.K."/>
            <person name="Zhao Y."/>
            <person name="Pandoh P."/>
            <person name="Moore R."/>
            <person name="Sperling F.A."/>
            <person name="Huber D.P."/>
            <person name="Birol I."/>
            <person name="Jones S.J."/>
            <person name="Bohlmann J."/>
        </authorList>
    </citation>
    <scope>NUCLEOTIDE SEQUENCE</scope>
</reference>
<sequence>VICGTRLTSVNFCQTHENLKGVGWISVSEFNFVHNFLSTFLLYRMGVKIQTLAQGDGSTFPKSGQTVVVHYTGTLTDGSKFDSSRDRGPPFKFVIGKGEVIKGWDEGVAQMSVGQRAILTCSPDYGYGQRGHPGVIPPNATLVFDVELLEIK</sequence>
<dbReference type="InterPro" id="IPR050689">
    <property type="entry name" value="FKBP-type_PPIase"/>
</dbReference>
<dbReference type="EC" id="5.2.1.8" evidence="3 8"/>
<dbReference type="GO" id="GO:0033017">
    <property type="term" value="C:sarcoplasmic reticulum membrane"/>
    <property type="evidence" value="ECO:0007669"/>
    <property type="project" value="TreeGrafter"/>
</dbReference>
<keyword evidence="4" id="KW-0963">Cytoplasm</keyword>
<dbReference type="Proteomes" id="UP000030742">
    <property type="component" value="Unassembled WGS sequence"/>
</dbReference>
<keyword evidence="6 8" id="KW-0413">Isomerase</keyword>
<evidence type="ECO:0000256" key="5">
    <source>
        <dbReference type="ARBA" id="ARBA00023110"/>
    </source>
</evidence>
<dbReference type="Pfam" id="PF00254">
    <property type="entry name" value="FKBP_C"/>
    <property type="match status" value="1"/>
</dbReference>
<comment type="similarity">
    <text evidence="7">Belongs to the FKBP-type PPIase family. FKBP1 subfamily.</text>
</comment>
<evidence type="ECO:0000259" key="9">
    <source>
        <dbReference type="PROSITE" id="PS50059"/>
    </source>
</evidence>
<dbReference type="FunFam" id="3.10.50.40:FF:000008">
    <property type="entry name" value="Peptidylprolyl isomerase"/>
    <property type="match status" value="1"/>
</dbReference>
<evidence type="ECO:0000313" key="10">
    <source>
        <dbReference type="EMBL" id="ERL92308.1"/>
    </source>
</evidence>
<dbReference type="AlphaFoldDB" id="U4UIR9"/>
<dbReference type="Gene3D" id="3.10.50.40">
    <property type="match status" value="1"/>
</dbReference>
<feature type="domain" description="PPIase FKBP-type" evidence="9">
    <location>
        <begin position="64"/>
        <end position="152"/>
    </location>
</feature>
<evidence type="ECO:0000313" key="11">
    <source>
        <dbReference type="Proteomes" id="UP000030742"/>
    </source>
</evidence>
<dbReference type="PANTHER" id="PTHR10516">
    <property type="entry name" value="PEPTIDYL-PROLYL CIS-TRANS ISOMERASE"/>
    <property type="match status" value="1"/>
</dbReference>
<proteinExistence type="inferred from homology"/>
<organism evidence="10 11">
    <name type="scientific">Dendroctonus ponderosae</name>
    <name type="common">Mountain pine beetle</name>
    <dbReference type="NCBI Taxonomy" id="77166"/>
    <lineage>
        <taxon>Eukaryota</taxon>
        <taxon>Metazoa</taxon>
        <taxon>Ecdysozoa</taxon>
        <taxon>Arthropoda</taxon>
        <taxon>Hexapoda</taxon>
        <taxon>Insecta</taxon>
        <taxon>Pterygota</taxon>
        <taxon>Neoptera</taxon>
        <taxon>Endopterygota</taxon>
        <taxon>Coleoptera</taxon>
        <taxon>Polyphaga</taxon>
        <taxon>Cucujiformia</taxon>
        <taxon>Curculionidae</taxon>
        <taxon>Scolytinae</taxon>
        <taxon>Dendroctonus</taxon>
    </lineage>
</organism>
<dbReference type="STRING" id="77166.U4UIR9"/>
<dbReference type="SUPFAM" id="SSF54534">
    <property type="entry name" value="FKBP-like"/>
    <property type="match status" value="1"/>
</dbReference>
<dbReference type="OrthoDB" id="1902587at2759"/>
<name>U4UIR9_DENPD</name>
<comment type="catalytic activity">
    <reaction evidence="1 8">
        <text>[protein]-peptidylproline (omega=180) = [protein]-peptidylproline (omega=0)</text>
        <dbReference type="Rhea" id="RHEA:16237"/>
        <dbReference type="Rhea" id="RHEA-COMP:10747"/>
        <dbReference type="Rhea" id="RHEA-COMP:10748"/>
        <dbReference type="ChEBI" id="CHEBI:83833"/>
        <dbReference type="ChEBI" id="CHEBI:83834"/>
        <dbReference type="EC" id="5.2.1.8"/>
    </reaction>
</comment>
<evidence type="ECO:0000256" key="2">
    <source>
        <dbReference type="ARBA" id="ARBA00004496"/>
    </source>
</evidence>
<accession>U4UIR9</accession>
<evidence type="ECO:0000256" key="3">
    <source>
        <dbReference type="ARBA" id="ARBA00013194"/>
    </source>
</evidence>
<evidence type="ECO:0000256" key="8">
    <source>
        <dbReference type="PROSITE-ProRule" id="PRU00277"/>
    </source>
</evidence>
<feature type="non-terminal residue" evidence="10">
    <location>
        <position position="1"/>
    </location>
</feature>
<gene>
    <name evidence="10" type="ORF">D910_09625</name>
</gene>
<dbReference type="EMBL" id="KB632319">
    <property type="protein sequence ID" value="ERL92308.1"/>
    <property type="molecule type" value="Genomic_DNA"/>
</dbReference>
<dbReference type="GO" id="GO:0003755">
    <property type="term" value="F:peptidyl-prolyl cis-trans isomerase activity"/>
    <property type="evidence" value="ECO:0007669"/>
    <property type="project" value="UniProtKB-KW"/>
</dbReference>
<protein>
    <recommendedName>
        <fullName evidence="3 8">peptidylprolyl isomerase</fullName>
        <ecNumber evidence="3 8">5.2.1.8</ecNumber>
    </recommendedName>
</protein>
<dbReference type="InterPro" id="IPR046357">
    <property type="entry name" value="PPIase_dom_sf"/>
</dbReference>
<keyword evidence="5 8" id="KW-0697">Rotamase</keyword>
<evidence type="ECO:0000256" key="7">
    <source>
        <dbReference type="ARBA" id="ARBA00038106"/>
    </source>
</evidence>
<evidence type="ECO:0000256" key="6">
    <source>
        <dbReference type="ARBA" id="ARBA00023235"/>
    </source>
</evidence>
<dbReference type="PANTHER" id="PTHR10516:SF443">
    <property type="entry name" value="FK506-BINDING PROTEIN 59-RELATED"/>
    <property type="match status" value="1"/>
</dbReference>
<dbReference type="PROSITE" id="PS50059">
    <property type="entry name" value="FKBP_PPIASE"/>
    <property type="match status" value="1"/>
</dbReference>